<dbReference type="Proteomes" id="UP000199518">
    <property type="component" value="Unassembled WGS sequence"/>
</dbReference>
<evidence type="ECO:0000313" key="8">
    <source>
        <dbReference type="EMBL" id="SFH79640.1"/>
    </source>
</evidence>
<evidence type="ECO:0000256" key="5">
    <source>
        <dbReference type="ARBA" id="ARBA00023136"/>
    </source>
</evidence>
<keyword evidence="2" id="KW-1003">Cell membrane</keyword>
<keyword evidence="9" id="KW-1185">Reference proteome</keyword>
<dbReference type="Pfam" id="PF03626">
    <property type="entry name" value="COX4_pro"/>
    <property type="match status" value="1"/>
</dbReference>
<protein>
    <submittedName>
        <fullName evidence="8">Cytochrome c oxidase subunit 4</fullName>
    </submittedName>
</protein>
<name>A0A1I3CYL0_9PLAN</name>
<feature type="transmembrane region" description="Helical" evidence="7">
    <location>
        <begin position="44"/>
        <end position="67"/>
    </location>
</feature>
<evidence type="ECO:0000256" key="3">
    <source>
        <dbReference type="ARBA" id="ARBA00022692"/>
    </source>
</evidence>
<dbReference type="AlphaFoldDB" id="A0A1I3CYL0"/>
<gene>
    <name evidence="8" type="ORF">SAMN05421753_10320</name>
</gene>
<dbReference type="STRING" id="1576369.SAMN05421753_10320"/>
<reference evidence="9" key="1">
    <citation type="submission" date="2016-10" db="EMBL/GenBank/DDBJ databases">
        <authorList>
            <person name="Varghese N."/>
            <person name="Submissions S."/>
        </authorList>
    </citation>
    <scope>NUCLEOTIDE SEQUENCE [LARGE SCALE GENOMIC DNA]</scope>
    <source>
        <strain evidence="9">DSM 26348</strain>
    </source>
</reference>
<dbReference type="OrthoDB" id="288216at2"/>
<keyword evidence="4 7" id="KW-1133">Transmembrane helix</keyword>
<feature type="transmembrane region" description="Helical" evidence="7">
    <location>
        <begin position="73"/>
        <end position="93"/>
    </location>
</feature>
<dbReference type="GO" id="GO:0005886">
    <property type="term" value="C:plasma membrane"/>
    <property type="evidence" value="ECO:0007669"/>
    <property type="project" value="UniProtKB-SubCell"/>
</dbReference>
<organism evidence="8 9">
    <name type="scientific">Planctomicrobium piriforme</name>
    <dbReference type="NCBI Taxonomy" id="1576369"/>
    <lineage>
        <taxon>Bacteria</taxon>
        <taxon>Pseudomonadati</taxon>
        <taxon>Planctomycetota</taxon>
        <taxon>Planctomycetia</taxon>
        <taxon>Planctomycetales</taxon>
        <taxon>Planctomycetaceae</taxon>
        <taxon>Planctomicrobium</taxon>
    </lineage>
</organism>
<accession>A0A1I3CYL0</accession>
<keyword evidence="3 7" id="KW-0812">Transmembrane</keyword>
<feature type="transmembrane region" description="Helical" evidence="7">
    <location>
        <begin position="16"/>
        <end position="37"/>
    </location>
</feature>
<proteinExistence type="predicted"/>
<evidence type="ECO:0000256" key="4">
    <source>
        <dbReference type="ARBA" id="ARBA00022989"/>
    </source>
</evidence>
<feature type="region of interest" description="Disordered" evidence="6">
    <location>
        <begin position="116"/>
        <end position="137"/>
    </location>
</feature>
<sequence length="137" mass="15080">MIHEPSDQHVDAHPQVHYFSIFIALCICTALSVLFDVVHLTPKLLVFFVLAVAIAKAMFVMTYFMHLKFEGKWKFIILAPTTILALGLVIALAPDMAMHYYASDAPQVRAFEAAAEGLNPPPPQTEPDQMSPGGAQN</sequence>
<evidence type="ECO:0000256" key="7">
    <source>
        <dbReference type="SAM" id="Phobius"/>
    </source>
</evidence>
<evidence type="ECO:0000256" key="2">
    <source>
        <dbReference type="ARBA" id="ARBA00022475"/>
    </source>
</evidence>
<dbReference type="EMBL" id="FOQD01000003">
    <property type="protein sequence ID" value="SFH79640.1"/>
    <property type="molecule type" value="Genomic_DNA"/>
</dbReference>
<comment type="subcellular location">
    <subcellularLocation>
        <location evidence="1">Cell membrane</location>
        <topology evidence="1">Multi-pass membrane protein</topology>
    </subcellularLocation>
</comment>
<dbReference type="RefSeq" id="WP_092048057.1">
    <property type="nucleotide sequence ID" value="NZ_FOQD01000003.1"/>
</dbReference>
<evidence type="ECO:0000313" key="9">
    <source>
        <dbReference type="Proteomes" id="UP000199518"/>
    </source>
</evidence>
<evidence type="ECO:0000256" key="1">
    <source>
        <dbReference type="ARBA" id="ARBA00004651"/>
    </source>
</evidence>
<evidence type="ECO:0000256" key="6">
    <source>
        <dbReference type="SAM" id="MobiDB-lite"/>
    </source>
</evidence>
<dbReference type="InterPro" id="IPR005171">
    <property type="entry name" value="Cyt_c_oxidase_su4_prok"/>
</dbReference>
<keyword evidence="5 7" id="KW-0472">Membrane</keyword>